<dbReference type="PANTHER" id="PTHR43787:SF13">
    <property type="entry name" value="FEMO COFACTOR BIOSYNTHESIS PROTEIN NIFB"/>
    <property type="match status" value="1"/>
</dbReference>
<evidence type="ECO:0000256" key="1">
    <source>
        <dbReference type="ARBA" id="ARBA00001966"/>
    </source>
</evidence>
<comment type="function">
    <text evidence="2">Involved in the biosynthesis of the iron-molybdenum cofactor (FeMo-co or M-cluster) found in the dinitrogenase enzyme of the nitrogenase complex in nitrogen-fixing microorganisms. NifB catalyzes the crucial step of radical SAM-dependent carbide insertion that occurs concomitant with the insertion of a 9th sulfur and the rearrangement/coupling of two [4Fe-4S] clusters into a [8Fe-9S-C] cluster, the precursor to the M-cluster.</text>
</comment>
<evidence type="ECO:0000256" key="9">
    <source>
        <dbReference type="ARBA" id="ARBA00023004"/>
    </source>
</evidence>
<comment type="pathway">
    <text evidence="3">Cofactor biosynthesis; Fe-Mo cofactor biosynthesis.</text>
</comment>
<dbReference type="PROSITE" id="PS01305">
    <property type="entry name" value="MOAA_NIFB_PQQE"/>
    <property type="match status" value="1"/>
</dbReference>
<evidence type="ECO:0000313" key="16">
    <source>
        <dbReference type="EMBL" id="RQW13001.1"/>
    </source>
</evidence>
<dbReference type="GO" id="GO:0051539">
    <property type="term" value="F:4 iron, 4 sulfur cluster binding"/>
    <property type="evidence" value="ECO:0007669"/>
    <property type="project" value="UniProtKB-KW"/>
</dbReference>
<evidence type="ECO:0000256" key="13">
    <source>
        <dbReference type="ARBA" id="ARBA00030926"/>
    </source>
</evidence>
<comment type="cofactor">
    <cofactor evidence="1">
        <name>[4Fe-4S] cluster</name>
        <dbReference type="ChEBI" id="CHEBI:49883"/>
    </cofactor>
</comment>
<dbReference type="Gene3D" id="3.20.20.70">
    <property type="entry name" value="Aldolase class I"/>
    <property type="match status" value="1"/>
</dbReference>
<dbReference type="InterPro" id="IPR036105">
    <property type="entry name" value="DiNase_FeMo-co_biosyn_sf"/>
</dbReference>
<dbReference type="Pfam" id="PF02579">
    <property type="entry name" value="Nitro_FeMo-Co"/>
    <property type="match status" value="1"/>
</dbReference>
<proteinExistence type="inferred from homology"/>
<dbReference type="GO" id="GO:0046872">
    <property type="term" value="F:metal ion binding"/>
    <property type="evidence" value="ECO:0007669"/>
    <property type="project" value="UniProtKB-KW"/>
</dbReference>
<evidence type="ECO:0000313" key="17">
    <source>
        <dbReference type="Proteomes" id="UP000282529"/>
    </source>
</evidence>
<dbReference type="AlphaFoldDB" id="A0A3N9P9W6"/>
<keyword evidence="11" id="KW-0535">Nitrogen fixation</keyword>
<evidence type="ECO:0000256" key="11">
    <source>
        <dbReference type="ARBA" id="ARBA00023231"/>
    </source>
</evidence>
<keyword evidence="7" id="KW-0949">S-adenosyl-L-methionine</keyword>
<evidence type="ECO:0000256" key="12">
    <source>
        <dbReference type="ARBA" id="ARBA00023239"/>
    </source>
</evidence>
<dbReference type="PANTHER" id="PTHR43787">
    <property type="entry name" value="FEMO COFACTOR BIOSYNTHESIS PROTEIN NIFB-RELATED"/>
    <property type="match status" value="1"/>
</dbReference>
<keyword evidence="10" id="KW-0411">Iron-sulfur</keyword>
<comment type="caution">
    <text evidence="16">The sequence shown here is derived from an EMBL/GenBank/DDBJ whole genome shotgun (WGS) entry which is preliminary data.</text>
</comment>
<keyword evidence="6" id="KW-0004">4Fe-4S</keyword>
<evidence type="ECO:0000256" key="10">
    <source>
        <dbReference type="ARBA" id="ARBA00023014"/>
    </source>
</evidence>
<dbReference type="SUPFAM" id="SSF53146">
    <property type="entry name" value="Nitrogenase accessory factor-like"/>
    <property type="match status" value="1"/>
</dbReference>
<dbReference type="SFLD" id="SFLDG01068">
    <property type="entry name" value="FeMo_cofactor_biosynthesis_pro"/>
    <property type="match status" value="1"/>
</dbReference>
<comment type="similarity">
    <text evidence="4">Belongs to the radical SAM superfamily. NifB family.</text>
</comment>
<dbReference type="RefSeq" id="WP_124693657.1">
    <property type="nucleotide sequence ID" value="NZ_JBHUFE010000016.1"/>
</dbReference>
<dbReference type="InterPro" id="IPR005980">
    <property type="entry name" value="Nase_CF_NifB"/>
</dbReference>
<evidence type="ECO:0000259" key="15">
    <source>
        <dbReference type="PROSITE" id="PS51918"/>
    </source>
</evidence>
<organism evidence="16 17">
    <name type="scientific">Paenibacillus rhizophilus</name>
    <dbReference type="NCBI Taxonomy" id="1850366"/>
    <lineage>
        <taxon>Bacteria</taxon>
        <taxon>Bacillati</taxon>
        <taxon>Bacillota</taxon>
        <taxon>Bacilli</taxon>
        <taxon>Bacillales</taxon>
        <taxon>Paenibacillaceae</taxon>
        <taxon>Paenibacillus</taxon>
    </lineage>
</organism>
<reference evidence="16 17" key="1">
    <citation type="submission" date="2018-11" db="EMBL/GenBank/DDBJ databases">
        <title>Genome sequence of strain 7197.</title>
        <authorList>
            <person name="Gao J."/>
            <person name="Sun J."/>
        </authorList>
    </citation>
    <scope>NUCLEOTIDE SEQUENCE [LARGE SCALE GENOMIC DNA]</scope>
    <source>
        <strain evidence="16 17">7197</strain>
    </source>
</reference>
<evidence type="ECO:0000256" key="3">
    <source>
        <dbReference type="ARBA" id="ARBA00005155"/>
    </source>
</evidence>
<dbReference type="SFLD" id="SFLDS00029">
    <property type="entry name" value="Radical_SAM"/>
    <property type="match status" value="1"/>
</dbReference>
<dbReference type="InterPro" id="IPR007197">
    <property type="entry name" value="rSAM"/>
</dbReference>
<dbReference type="SFLD" id="SFLDG01067">
    <property type="entry name" value="SPASM/twitch_domain_containing"/>
    <property type="match status" value="1"/>
</dbReference>
<keyword evidence="9" id="KW-0408">Iron</keyword>
<evidence type="ECO:0000256" key="6">
    <source>
        <dbReference type="ARBA" id="ARBA00022485"/>
    </source>
</evidence>
<dbReference type="InterPro" id="IPR058240">
    <property type="entry name" value="rSAM_sf"/>
</dbReference>
<dbReference type="PROSITE" id="PS51918">
    <property type="entry name" value="RADICAL_SAM"/>
    <property type="match status" value="1"/>
</dbReference>
<dbReference type="Gene3D" id="3.30.420.130">
    <property type="entry name" value="Dinitrogenase iron-molybdenum cofactor biosynthesis domain"/>
    <property type="match status" value="1"/>
</dbReference>
<evidence type="ECO:0000256" key="4">
    <source>
        <dbReference type="ARBA" id="ARBA00006804"/>
    </source>
</evidence>
<dbReference type="SUPFAM" id="SSF102114">
    <property type="entry name" value="Radical SAM enzymes"/>
    <property type="match status" value="1"/>
</dbReference>
<dbReference type="Proteomes" id="UP000282529">
    <property type="component" value="Unassembled WGS sequence"/>
</dbReference>
<dbReference type="OrthoDB" id="9764725at2"/>
<evidence type="ECO:0000256" key="8">
    <source>
        <dbReference type="ARBA" id="ARBA00022723"/>
    </source>
</evidence>
<keyword evidence="8" id="KW-0479">Metal-binding</keyword>
<feature type="domain" description="Radical SAM core" evidence="15">
    <location>
        <begin position="18"/>
        <end position="265"/>
    </location>
</feature>
<accession>A0A3N9P9W6</accession>
<dbReference type="GO" id="GO:0016829">
    <property type="term" value="F:lyase activity"/>
    <property type="evidence" value="ECO:0007669"/>
    <property type="project" value="UniProtKB-KW"/>
</dbReference>
<gene>
    <name evidence="16" type="primary">nifB</name>
    <name evidence="16" type="ORF">EH198_00790</name>
</gene>
<evidence type="ECO:0000256" key="5">
    <source>
        <dbReference type="ARBA" id="ARBA00021702"/>
    </source>
</evidence>
<dbReference type="InterPro" id="IPR000385">
    <property type="entry name" value="MoaA_NifB_PqqE_Fe-S-bd_CS"/>
</dbReference>
<dbReference type="UniPathway" id="UPA00782"/>
<dbReference type="SFLD" id="SFLDF00281">
    <property type="entry name" value="FeMo_cofactor_biosynthesis_pro"/>
    <property type="match status" value="1"/>
</dbReference>
<dbReference type="CDD" id="cd00852">
    <property type="entry name" value="NifB"/>
    <property type="match status" value="1"/>
</dbReference>
<name>A0A3N9P9W6_9BACL</name>
<dbReference type="InterPro" id="IPR013785">
    <property type="entry name" value="Aldolase_TIM"/>
</dbReference>
<evidence type="ECO:0000256" key="7">
    <source>
        <dbReference type="ARBA" id="ARBA00022691"/>
    </source>
</evidence>
<sequence length="446" mass="49741">MSFLQQSTRHPCYDELAHEYFARMHVAVAPKCNISCKYCNIKYDCVSESRPGVVSRVLTPEEAYRKVQRTVAVLPRLTVVGIAGPGDPLANPQETFDTFALLAEGLPDLQLCLSTNGLMLADYADEIERYRINHVTVTMNTIDPAIGSQVYQAIFYKGKAYREQEAAAILIERQLAGIREIAARGIRVKVNSVLIPGVNDGHLAEVSRAVQDLGAFSHNIMPLIISPGSRYEREGRQAPDPELTVKVQEESAAIIPVMRHCRQCRADAVGLLGEDRGQDLYDTGNSETLPVYSLGEREQLLKELDDELESRHRRRFANNGDAETGIRIAVATRGGGKVNMHFGHAKEFLIYEVHGRESKLLGIRKIQAYCNGTVDCGEGADKGAILEDTIHLLRDCRILLCSGIGEYPQEKLRQADIMAITRKGEIQELLAECGRYYRYFRDSQIS</sequence>
<keyword evidence="12" id="KW-0456">Lyase</keyword>
<keyword evidence="17" id="KW-1185">Reference proteome</keyword>
<dbReference type="EMBL" id="RQPI01000001">
    <property type="protein sequence ID" value="RQW13001.1"/>
    <property type="molecule type" value="Genomic_DNA"/>
</dbReference>
<dbReference type="InterPro" id="IPR003731">
    <property type="entry name" value="Di-Nase_FeMo-co_biosynth"/>
</dbReference>
<protein>
    <recommendedName>
        <fullName evidence="5">FeMo cofactor biosynthesis protein NifB</fullName>
    </recommendedName>
    <alternativeName>
        <fullName evidence="14">Nitrogenase cofactor maturase NifB</fullName>
    </alternativeName>
    <alternativeName>
        <fullName evidence="13">Radical SAM assemblase NifB</fullName>
    </alternativeName>
</protein>
<dbReference type="InterPro" id="IPR034165">
    <property type="entry name" value="NifB_C"/>
</dbReference>
<dbReference type="NCBIfam" id="TIGR01290">
    <property type="entry name" value="nifB"/>
    <property type="match status" value="1"/>
</dbReference>
<dbReference type="Pfam" id="PF04055">
    <property type="entry name" value="Radical_SAM"/>
    <property type="match status" value="1"/>
</dbReference>
<evidence type="ECO:0000256" key="14">
    <source>
        <dbReference type="ARBA" id="ARBA00032102"/>
    </source>
</evidence>
<evidence type="ECO:0000256" key="2">
    <source>
        <dbReference type="ARBA" id="ARBA00003522"/>
    </source>
</evidence>
<dbReference type="CDD" id="cd01335">
    <property type="entry name" value="Radical_SAM"/>
    <property type="match status" value="1"/>
</dbReference>